<feature type="transmembrane region" description="Helical" evidence="6">
    <location>
        <begin position="25"/>
        <end position="42"/>
    </location>
</feature>
<dbReference type="STRING" id="198616.SAMN05216193_102201"/>
<sequence length="793" mass="87439">MNAVNTHHQDKATFLERLIFNNRPVVILLCLLASVFLFLQAMQVRPSTSFEKMIPLKHPFIQNMLAHTNDLANLGNTVRISVEAVNGDIFTKEYMDTLRQIHDEVFYIPGVDRAGLKSLWSPSVRWTEVTEDGFAGGEVIPQTYDGSPRALDDLRNNVLKSGQIGRLVANNFRSSIVDVPLLEVYPDAKDQSKLLHLDYRQFSHELEEKIRDKYQLQNPNVKIHIVGFAKKVGDLIDGLIMVVGFFGICFMITLVLLYWFTKCIRSTIAVLSTTLVAVIWQLGLLHVIGFGLDPYSMLVPFLIFAIGISHGVQKINGIALHSSDAETPLLAARRTFRQLFLPGMIAILADAVGFITLLVIDIGVIRELAIGASIGVAVIVFTNLILLPVAISYLGISKRAVERSKEDAVREHPFWRLLANFASPVVAPISIGIAVIMFGVGMWEGHNLKIGDLDQGAPELRPDSRYNLDNDFIIRNFSTSSDVLVVMVQTEAEGCSAYGTMAAIDELAWKLQNTPGVQSAISMVTVSKQAIKGMNEGSLKWETLSRNKDVLNSSIARAEGMYNSNCSLAPLLVYLNDHKAETLDRAVHVVQEFAKENNKEGLEFKLAAGNAGIEAATNEVIKQSELIILVLVYICVAVMCMITFRSFAATLCIVLPLILTSVLGNALMALLGIGVKVATLPVIALGVGIGVDYGIYIYTRLESFLRMGLPLQEAYYQTLKSTGKAVLFTGLCLAIGVATWIFSAIKFQADMGLMLTFMLLWNMFGAIWLLPALARFLINPEKLQTKKASIFAH</sequence>
<keyword evidence="3 6" id="KW-0812">Transmembrane</keyword>
<name>A0A1H0AE34_9PSED</name>
<feature type="transmembrane region" description="Helical" evidence="6">
    <location>
        <begin position="238"/>
        <end position="260"/>
    </location>
</feature>
<dbReference type="InterPro" id="IPR050545">
    <property type="entry name" value="Mycobact_MmpL"/>
</dbReference>
<evidence type="ECO:0000256" key="1">
    <source>
        <dbReference type="ARBA" id="ARBA00004651"/>
    </source>
</evidence>
<feature type="transmembrane region" description="Helical" evidence="6">
    <location>
        <begin position="651"/>
        <end position="673"/>
    </location>
</feature>
<evidence type="ECO:0000256" key="6">
    <source>
        <dbReference type="SAM" id="Phobius"/>
    </source>
</evidence>
<dbReference type="EMBL" id="FNIJ01000002">
    <property type="protein sequence ID" value="SDN31878.1"/>
    <property type="molecule type" value="Genomic_DNA"/>
</dbReference>
<dbReference type="Proteomes" id="UP000242957">
    <property type="component" value="Unassembled WGS sequence"/>
</dbReference>
<accession>A0A1H0AE34</accession>
<proteinExistence type="predicted"/>
<feature type="domain" description="SSD" evidence="7">
    <location>
        <begin position="268"/>
        <end position="393"/>
    </location>
</feature>
<protein>
    <recommendedName>
        <fullName evidence="7">SSD domain-containing protein</fullName>
    </recommendedName>
</protein>
<feature type="transmembrane region" description="Helical" evidence="6">
    <location>
        <begin position="679"/>
        <end position="698"/>
    </location>
</feature>
<evidence type="ECO:0000313" key="9">
    <source>
        <dbReference type="Proteomes" id="UP000242957"/>
    </source>
</evidence>
<feature type="transmembrane region" description="Helical" evidence="6">
    <location>
        <begin position="725"/>
        <end position="745"/>
    </location>
</feature>
<keyword evidence="4 6" id="KW-1133">Transmembrane helix</keyword>
<dbReference type="SUPFAM" id="SSF82866">
    <property type="entry name" value="Multidrug efflux transporter AcrB transmembrane domain"/>
    <property type="match status" value="2"/>
</dbReference>
<dbReference type="InterPro" id="IPR004869">
    <property type="entry name" value="MMPL_dom"/>
</dbReference>
<dbReference type="Gene3D" id="1.20.1640.10">
    <property type="entry name" value="Multidrug efflux transporter AcrB transmembrane domain"/>
    <property type="match status" value="2"/>
</dbReference>
<feature type="transmembrane region" description="Helical" evidence="6">
    <location>
        <begin position="417"/>
        <end position="443"/>
    </location>
</feature>
<feature type="transmembrane region" description="Helical" evidence="6">
    <location>
        <begin position="372"/>
        <end position="396"/>
    </location>
</feature>
<feature type="transmembrane region" description="Helical" evidence="6">
    <location>
        <begin position="294"/>
        <end position="312"/>
    </location>
</feature>
<feature type="transmembrane region" description="Helical" evidence="6">
    <location>
        <begin position="751"/>
        <end position="778"/>
    </location>
</feature>
<feature type="transmembrane region" description="Helical" evidence="6">
    <location>
        <begin position="626"/>
        <end position="644"/>
    </location>
</feature>
<dbReference type="Pfam" id="PF03176">
    <property type="entry name" value="MMPL"/>
    <property type="match status" value="1"/>
</dbReference>
<dbReference type="RefSeq" id="WP_090415982.1">
    <property type="nucleotide sequence ID" value="NZ_FNIJ01000002.1"/>
</dbReference>
<evidence type="ECO:0000256" key="4">
    <source>
        <dbReference type="ARBA" id="ARBA00022989"/>
    </source>
</evidence>
<dbReference type="AlphaFoldDB" id="A0A1H0AE34"/>
<evidence type="ECO:0000313" key="8">
    <source>
        <dbReference type="EMBL" id="SDN31878.1"/>
    </source>
</evidence>
<gene>
    <name evidence="8" type="ORF">SAMN05216193_102201</name>
</gene>
<feature type="transmembrane region" description="Helical" evidence="6">
    <location>
        <begin position="339"/>
        <end position="360"/>
    </location>
</feature>
<keyword evidence="9" id="KW-1185">Reference proteome</keyword>
<feature type="transmembrane region" description="Helical" evidence="6">
    <location>
        <begin position="267"/>
        <end position="288"/>
    </location>
</feature>
<organism evidence="8 9">
    <name type="scientific">Pseudomonas jinjuensis</name>
    <dbReference type="NCBI Taxonomy" id="198616"/>
    <lineage>
        <taxon>Bacteria</taxon>
        <taxon>Pseudomonadati</taxon>
        <taxon>Pseudomonadota</taxon>
        <taxon>Gammaproteobacteria</taxon>
        <taxon>Pseudomonadales</taxon>
        <taxon>Pseudomonadaceae</taxon>
        <taxon>Pseudomonas</taxon>
    </lineage>
</organism>
<dbReference type="PANTHER" id="PTHR33406:SF10">
    <property type="entry name" value="SSD DOMAIN-CONTAINING PROTEIN"/>
    <property type="match status" value="1"/>
</dbReference>
<reference evidence="9" key="1">
    <citation type="submission" date="2016-10" db="EMBL/GenBank/DDBJ databases">
        <authorList>
            <person name="Varghese N."/>
            <person name="Submissions S."/>
        </authorList>
    </citation>
    <scope>NUCLEOTIDE SEQUENCE [LARGE SCALE GENOMIC DNA]</scope>
    <source>
        <strain evidence="9">JCM 21621</strain>
    </source>
</reference>
<dbReference type="PANTHER" id="PTHR33406">
    <property type="entry name" value="MEMBRANE PROTEIN MJ1562-RELATED"/>
    <property type="match status" value="1"/>
</dbReference>
<evidence type="ECO:0000256" key="5">
    <source>
        <dbReference type="ARBA" id="ARBA00023136"/>
    </source>
</evidence>
<keyword evidence="2" id="KW-1003">Cell membrane</keyword>
<dbReference type="OrthoDB" id="5963930at2"/>
<evidence type="ECO:0000259" key="7">
    <source>
        <dbReference type="PROSITE" id="PS50156"/>
    </source>
</evidence>
<dbReference type="GO" id="GO:0005886">
    <property type="term" value="C:plasma membrane"/>
    <property type="evidence" value="ECO:0007669"/>
    <property type="project" value="UniProtKB-SubCell"/>
</dbReference>
<evidence type="ECO:0000256" key="3">
    <source>
        <dbReference type="ARBA" id="ARBA00022692"/>
    </source>
</evidence>
<dbReference type="PROSITE" id="PS50156">
    <property type="entry name" value="SSD"/>
    <property type="match status" value="1"/>
</dbReference>
<comment type="subcellular location">
    <subcellularLocation>
        <location evidence="1">Cell membrane</location>
        <topology evidence="1">Multi-pass membrane protein</topology>
    </subcellularLocation>
</comment>
<keyword evidence="5 6" id="KW-0472">Membrane</keyword>
<evidence type="ECO:0000256" key="2">
    <source>
        <dbReference type="ARBA" id="ARBA00022475"/>
    </source>
</evidence>
<dbReference type="InterPro" id="IPR000731">
    <property type="entry name" value="SSD"/>
</dbReference>